<dbReference type="CDD" id="cd00552">
    <property type="entry name" value="RaiA"/>
    <property type="match status" value="1"/>
</dbReference>
<reference evidence="6 7" key="1">
    <citation type="submission" date="2020-02" db="EMBL/GenBank/DDBJ databases">
        <title>Comparative genomics of sulfur disproportionating microorganisms.</title>
        <authorList>
            <person name="Ward L.M."/>
            <person name="Bertran E."/>
            <person name="Johnston D.T."/>
        </authorList>
    </citation>
    <scope>NUCLEOTIDE SEQUENCE [LARGE SCALE GENOMIC DNA]</scope>
    <source>
        <strain evidence="6 7">DSM 3696</strain>
    </source>
</reference>
<evidence type="ECO:0000259" key="5">
    <source>
        <dbReference type="Pfam" id="PF16321"/>
    </source>
</evidence>
<dbReference type="HAMAP" id="MF_00839">
    <property type="entry name" value="HPF"/>
    <property type="match status" value="1"/>
</dbReference>
<evidence type="ECO:0000313" key="7">
    <source>
        <dbReference type="Proteomes" id="UP000469724"/>
    </source>
</evidence>
<organism evidence="6 7">
    <name type="scientific">Desulfolutivibrio sulfodismutans</name>
    <dbReference type="NCBI Taxonomy" id="63561"/>
    <lineage>
        <taxon>Bacteria</taxon>
        <taxon>Pseudomonadati</taxon>
        <taxon>Thermodesulfobacteriota</taxon>
        <taxon>Desulfovibrionia</taxon>
        <taxon>Desulfovibrionales</taxon>
        <taxon>Desulfovibrionaceae</taxon>
        <taxon>Desulfolutivibrio</taxon>
    </lineage>
</organism>
<dbReference type="EMBL" id="JAAGRQ010000067">
    <property type="protein sequence ID" value="NDY57900.1"/>
    <property type="molecule type" value="Genomic_DNA"/>
</dbReference>
<dbReference type="Pfam" id="PF16321">
    <property type="entry name" value="Ribosom_S30AE_C"/>
    <property type="match status" value="1"/>
</dbReference>
<comment type="subunit">
    <text evidence="2">Associates exclusively with 100S ribosomes, which are dimers of 70S ribosomes.</text>
</comment>
<dbReference type="PANTHER" id="PTHR33231">
    <property type="entry name" value="30S RIBOSOMAL PROTEIN"/>
    <property type="match status" value="1"/>
</dbReference>
<dbReference type="Pfam" id="PF02482">
    <property type="entry name" value="Ribosomal_S30AE"/>
    <property type="match status" value="1"/>
</dbReference>
<comment type="function">
    <text evidence="4">Required for dimerization of active 70S ribosomes into 100S ribosomes in stationary phase; 100S ribosomes are translationally inactive and sometimes present during exponential growth.</text>
</comment>
<comment type="subcellular location">
    <subcellularLocation>
        <location evidence="4">Cytoplasm</location>
    </subcellularLocation>
</comment>
<evidence type="ECO:0000256" key="4">
    <source>
        <dbReference type="HAMAP-Rule" id="MF_00839"/>
    </source>
</evidence>
<dbReference type="InterPro" id="IPR032528">
    <property type="entry name" value="Ribosom_S30AE_C"/>
</dbReference>
<comment type="similarity">
    <text evidence="4">Belongs to the HPF/YfiA ribosome-associated protein family. Long HPF subfamily.</text>
</comment>
<dbReference type="GO" id="GO:0043024">
    <property type="term" value="F:ribosomal small subunit binding"/>
    <property type="evidence" value="ECO:0007669"/>
    <property type="project" value="TreeGrafter"/>
</dbReference>
<dbReference type="GO" id="GO:0022627">
    <property type="term" value="C:cytosolic small ribosomal subunit"/>
    <property type="evidence" value="ECO:0007669"/>
    <property type="project" value="TreeGrafter"/>
</dbReference>
<dbReference type="InterPro" id="IPR036567">
    <property type="entry name" value="RHF-like"/>
</dbReference>
<comment type="subunit">
    <text evidence="4">Interacts with 100S ribosomes.</text>
</comment>
<dbReference type="PANTHER" id="PTHR33231:SF1">
    <property type="entry name" value="30S RIBOSOMAL PROTEIN"/>
    <property type="match status" value="1"/>
</dbReference>
<dbReference type="InterPro" id="IPR050574">
    <property type="entry name" value="HPF/YfiA_ribosome-assoc"/>
</dbReference>
<dbReference type="RefSeq" id="WP_163302977.1">
    <property type="nucleotide sequence ID" value="NZ_JAAGRQ010000067.1"/>
</dbReference>
<protein>
    <recommendedName>
        <fullName evidence="3 4">Ribosome hibernation promoting factor</fullName>
        <shortName evidence="4">HPF</shortName>
    </recommendedName>
</protein>
<evidence type="ECO:0000256" key="1">
    <source>
        <dbReference type="ARBA" id="ARBA00022845"/>
    </source>
</evidence>
<keyword evidence="4" id="KW-0963">Cytoplasm</keyword>
<dbReference type="AlphaFoldDB" id="A0A7K3NNZ5"/>
<dbReference type="GO" id="GO:0045900">
    <property type="term" value="P:negative regulation of translational elongation"/>
    <property type="evidence" value="ECO:0007669"/>
    <property type="project" value="TreeGrafter"/>
</dbReference>
<name>A0A7K3NNZ5_9BACT</name>
<keyword evidence="1 4" id="KW-0810">Translation regulation</keyword>
<gene>
    <name evidence="6" type="primary">raiA</name>
    <name evidence="4" type="synonym">hpf</name>
    <name evidence="6" type="ORF">G3N56_14280</name>
</gene>
<accession>A0A7K3NNZ5</accession>
<comment type="caution">
    <text evidence="6">The sequence shown here is derived from an EMBL/GenBank/DDBJ whole genome shotgun (WGS) entry which is preliminary data.</text>
</comment>
<dbReference type="Gene3D" id="3.30.505.50">
    <property type="entry name" value="Sigma 54 modulation/S30EA ribosomal protein, C-terminal domain"/>
    <property type="match status" value="1"/>
</dbReference>
<dbReference type="SUPFAM" id="SSF69754">
    <property type="entry name" value="Ribosome binding protein Y (YfiA homologue)"/>
    <property type="match status" value="1"/>
</dbReference>
<dbReference type="NCBIfam" id="TIGR00741">
    <property type="entry name" value="yfiA"/>
    <property type="match status" value="1"/>
</dbReference>
<evidence type="ECO:0000256" key="2">
    <source>
        <dbReference type="ARBA" id="ARBA00038695"/>
    </source>
</evidence>
<evidence type="ECO:0000313" key="6">
    <source>
        <dbReference type="EMBL" id="NDY57900.1"/>
    </source>
</evidence>
<feature type="domain" description="Sigma 54 modulation/S30EA ribosomal protein C-terminal" evidence="5">
    <location>
        <begin position="120"/>
        <end position="174"/>
    </location>
</feature>
<dbReference type="Proteomes" id="UP000469724">
    <property type="component" value="Unassembled WGS sequence"/>
</dbReference>
<keyword evidence="7" id="KW-1185">Reference proteome</keyword>
<dbReference type="Gene3D" id="3.30.160.100">
    <property type="entry name" value="Ribosome hibernation promotion factor-like"/>
    <property type="match status" value="1"/>
</dbReference>
<dbReference type="InterPro" id="IPR038416">
    <property type="entry name" value="Ribosom_S30AE_C_sf"/>
</dbReference>
<dbReference type="InterPro" id="IPR003489">
    <property type="entry name" value="RHF/RaiA"/>
</dbReference>
<evidence type="ECO:0000256" key="3">
    <source>
        <dbReference type="ARBA" id="ARBA00041148"/>
    </source>
</evidence>
<proteinExistence type="inferred from homology"/>
<sequence>MNITFNFKNFEPSDHLRDYARKRFEKLTKYMANTDSSELQVNLSVEKTRQMADIVFTADLLHISAHEESEDMYSTIDLILDKIEAQVRKMREKQKDRRKRADTVRSEVISFTESASGPRERTIIESEHYQPKPMSVDEAAMQLDTLGYEFLVFLNSETERINVIYRHKKGDFGLIDPGTGN</sequence>
<dbReference type="InterPro" id="IPR034694">
    <property type="entry name" value="HPF_long/plastid"/>
</dbReference>